<accession>A0A1L9BA40</accession>
<dbReference type="STRING" id="83449.BON30_16265"/>
<gene>
    <name evidence="5" type="ORF">BON30_16265</name>
</gene>
<reference evidence="5 6" key="2">
    <citation type="submission" date="2016-12" db="EMBL/GenBank/DDBJ databases">
        <title>Draft Genome Sequence of Cystobacter ferrugineus Strain Cbfe23.</title>
        <authorList>
            <person name="Akbar S."/>
            <person name="Dowd S.E."/>
            <person name="Stevens D.C."/>
        </authorList>
    </citation>
    <scope>NUCLEOTIDE SEQUENCE [LARGE SCALE GENOMIC DNA]</scope>
    <source>
        <strain evidence="5 6">Cbfe23</strain>
    </source>
</reference>
<reference evidence="6" key="1">
    <citation type="submission" date="2016-11" db="EMBL/GenBank/DDBJ databases">
        <authorList>
            <person name="Shukria A."/>
            <person name="Stevens D.C."/>
        </authorList>
    </citation>
    <scope>NUCLEOTIDE SEQUENCE [LARGE SCALE GENOMIC DNA]</scope>
    <source>
        <strain evidence="6">Cbfe23</strain>
    </source>
</reference>
<feature type="domain" description="DUF6444" evidence="4">
    <location>
        <begin position="20"/>
        <end position="87"/>
    </location>
</feature>
<feature type="domain" description="Transposase IS66 central" evidence="3">
    <location>
        <begin position="171"/>
        <end position="432"/>
    </location>
</feature>
<dbReference type="AlphaFoldDB" id="A0A1L9BA40"/>
<keyword evidence="2" id="KW-0812">Transmembrane</keyword>
<evidence type="ECO:0000313" key="6">
    <source>
        <dbReference type="Proteomes" id="UP000182229"/>
    </source>
</evidence>
<keyword evidence="2" id="KW-0472">Membrane</keyword>
<keyword evidence="2" id="KW-1133">Transmembrane helix</keyword>
<dbReference type="NCBIfam" id="NF033517">
    <property type="entry name" value="transpos_IS66"/>
    <property type="match status" value="1"/>
</dbReference>
<dbReference type="EMBL" id="MPIN01000004">
    <property type="protein sequence ID" value="OJH39105.1"/>
    <property type="molecule type" value="Genomic_DNA"/>
</dbReference>
<evidence type="ECO:0000313" key="5">
    <source>
        <dbReference type="EMBL" id="OJH39105.1"/>
    </source>
</evidence>
<dbReference type="Pfam" id="PF03050">
    <property type="entry name" value="DDE_Tnp_IS66"/>
    <property type="match status" value="1"/>
</dbReference>
<evidence type="ECO:0000259" key="4">
    <source>
        <dbReference type="Pfam" id="PF20042"/>
    </source>
</evidence>
<dbReference type="InterPro" id="IPR004291">
    <property type="entry name" value="Transposase_IS66_central"/>
</dbReference>
<feature type="region of interest" description="Disordered" evidence="1">
    <location>
        <begin position="39"/>
        <end position="92"/>
    </location>
</feature>
<dbReference type="PANTHER" id="PTHR33678">
    <property type="entry name" value="BLL1576 PROTEIN"/>
    <property type="match status" value="1"/>
</dbReference>
<sequence length="486" mass="53974">MVQVDARDVQIARLEKRLEAALARIAQLEEENARLREENRRLKERLGLNSSNSSKPPSSDAPGTPRQGKKPTGRRPGGQPGHKKHERALLPPEQVQHVVEVVPRECRGCKRRLHGQDSAPRRHQVVEVPPLSALVTEYRCHALTCPARGVVTRGEVPEHARSVFGDRLAALASLLVGKYRLSKRLVKDALSDMLGVELSLGSVSNLEAEMADALAPAAAEALASVRASEAVNADETSFAQGREGGRAARAWLWVVATALVVVFHIAPLRGGKVARQLLGEDFAGFLTSDRWSGYEWVDAGLRQLCWAHLTRDFQGFIDRGGRGGEIGQKLMHERNRFFEWYHRVRDGTLAREEFEKRMREVESEVGQLLREAARRAEKKTAGMAREMLRLEKCLWTFVDVPGLEPTNNFGERCIRHAVMYRKTSFGTQSVEGSRFVERIFTATVTLKLQGRDVLAFLTDSLAAHRRGLHGPSLLPSAPGPQLALTA</sequence>
<dbReference type="RefSeq" id="WP_071899274.1">
    <property type="nucleotide sequence ID" value="NZ_MPIN01000004.1"/>
</dbReference>
<protein>
    <submittedName>
        <fullName evidence="5">IS66 family transposase</fullName>
    </submittedName>
</protein>
<keyword evidence="6" id="KW-1185">Reference proteome</keyword>
<dbReference type="PANTHER" id="PTHR33678:SF2">
    <property type="match status" value="1"/>
</dbReference>
<dbReference type="InterPro" id="IPR052344">
    <property type="entry name" value="Transposase-related"/>
</dbReference>
<proteinExistence type="predicted"/>
<feature type="transmembrane region" description="Helical" evidence="2">
    <location>
        <begin position="250"/>
        <end position="268"/>
    </location>
</feature>
<dbReference type="Pfam" id="PF20042">
    <property type="entry name" value="DUF6444"/>
    <property type="match status" value="1"/>
</dbReference>
<name>A0A1L9BA40_9BACT</name>
<organism evidence="5 6">
    <name type="scientific">Cystobacter ferrugineus</name>
    <dbReference type="NCBI Taxonomy" id="83449"/>
    <lineage>
        <taxon>Bacteria</taxon>
        <taxon>Pseudomonadati</taxon>
        <taxon>Myxococcota</taxon>
        <taxon>Myxococcia</taxon>
        <taxon>Myxococcales</taxon>
        <taxon>Cystobacterineae</taxon>
        <taxon>Archangiaceae</taxon>
        <taxon>Cystobacter</taxon>
    </lineage>
</organism>
<evidence type="ECO:0000256" key="1">
    <source>
        <dbReference type="SAM" id="MobiDB-lite"/>
    </source>
</evidence>
<comment type="caution">
    <text evidence="5">The sequence shown here is derived from an EMBL/GenBank/DDBJ whole genome shotgun (WGS) entry which is preliminary data.</text>
</comment>
<evidence type="ECO:0000259" key="3">
    <source>
        <dbReference type="Pfam" id="PF03050"/>
    </source>
</evidence>
<dbReference type="Proteomes" id="UP000182229">
    <property type="component" value="Unassembled WGS sequence"/>
</dbReference>
<dbReference type="InterPro" id="IPR045618">
    <property type="entry name" value="DUF6444"/>
</dbReference>
<evidence type="ECO:0000256" key="2">
    <source>
        <dbReference type="SAM" id="Phobius"/>
    </source>
</evidence>
<feature type="compositionally biased region" description="Low complexity" evidence="1">
    <location>
        <begin position="47"/>
        <end position="58"/>
    </location>
</feature>
<dbReference type="OrthoDB" id="5526367at2"/>